<sequence length="133" mass="14825">MTRRTSVIANPEPVIEHVNLTIADPEHTHAMLQAVFGWRERWRDNDYGGRVAIHVGGPSSYVALYGIGSGTPARQGKPSGPFNHFGVVVSDLDACEARVRQFGLKPYGHADYEPGRRFYFEDLNGVEYEVASY</sequence>
<comment type="caution">
    <text evidence="2">The sequence shown here is derived from an EMBL/GenBank/DDBJ whole genome shotgun (WGS) entry which is preliminary data.</text>
</comment>
<dbReference type="Proteomes" id="UP000325122">
    <property type="component" value="Unassembled WGS sequence"/>
</dbReference>
<protein>
    <submittedName>
        <fullName evidence="2">VOC family protein</fullName>
    </submittedName>
</protein>
<dbReference type="InterPro" id="IPR029068">
    <property type="entry name" value="Glyas_Bleomycin-R_OHBP_Dase"/>
</dbReference>
<dbReference type="InterPro" id="IPR004360">
    <property type="entry name" value="Glyas_Fos-R_dOase_dom"/>
</dbReference>
<feature type="domain" description="VOC" evidence="1">
    <location>
        <begin position="14"/>
        <end position="133"/>
    </location>
</feature>
<accession>A0A5M6ZLB2</accession>
<dbReference type="PROSITE" id="PS51819">
    <property type="entry name" value="VOC"/>
    <property type="match status" value="1"/>
</dbReference>
<keyword evidence="3" id="KW-1185">Reference proteome</keyword>
<dbReference type="AlphaFoldDB" id="A0A5M6ZLB2"/>
<proteinExistence type="predicted"/>
<organism evidence="2 3">
    <name type="scientific">Alkalicaulis satelles</name>
    <dbReference type="NCBI Taxonomy" id="2609175"/>
    <lineage>
        <taxon>Bacteria</taxon>
        <taxon>Pseudomonadati</taxon>
        <taxon>Pseudomonadota</taxon>
        <taxon>Alphaproteobacteria</taxon>
        <taxon>Maricaulales</taxon>
        <taxon>Maricaulaceae</taxon>
        <taxon>Alkalicaulis</taxon>
    </lineage>
</organism>
<evidence type="ECO:0000259" key="1">
    <source>
        <dbReference type="PROSITE" id="PS51819"/>
    </source>
</evidence>
<dbReference type="InterPro" id="IPR037523">
    <property type="entry name" value="VOC_core"/>
</dbReference>
<name>A0A5M6ZLB2_9PROT</name>
<dbReference type="RefSeq" id="WP_150021565.1">
    <property type="nucleotide sequence ID" value="NZ_VWOJ01000001.1"/>
</dbReference>
<evidence type="ECO:0000313" key="2">
    <source>
        <dbReference type="EMBL" id="KAA5804534.1"/>
    </source>
</evidence>
<dbReference type="EMBL" id="VWOJ01000001">
    <property type="protein sequence ID" value="KAA5804534.1"/>
    <property type="molecule type" value="Genomic_DNA"/>
</dbReference>
<dbReference type="Pfam" id="PF00903">
    <property type="entry name" value="Glyoxalase"/>
    <property type="match status" value="1"/>
</dbReference>
<dbReference type="CDD" id="cd06587">
    <property type="entry name" value="VOC"/>
    <property type="match status" value="1"/>
</dbReference>
<gene>
    <name evidence="2" type="ORF">F1654_00550</name>
</gene>
<dbReference type="Gene3D" id="3.10.180.10">
    <property type="entry name" value="2,3-Dihydroxybiphenyl 1,2-Dioxygenase, domain 1"/>
    <property type="match status" value="1"/>
</dbReference>
<dbReference type="SUPFAM" id="SSF54593">
    <property type="entry name" value="Glyoxalase/Bleomycin resistance protein/Dihydroxybiphenyl dioxygenase"/>
    <property type="match status" value="1"/>
</dbReference>
<reference evidence="2 3" key="1">
    <citation type="submission" date="2019-09" db="EMBL/GenBank/DDBJ databases">
        <authorList>
            <person name="Kevbrin V."/>
            <person name="Grouzdev D.S."/>
        </authorList>
    </citation>
    <scope>NUCLEOTIDE SEQUENCE [LARGE SCALE GENOMIC DNA]</scope>
    <source>
        <strain evidence="2 3">G-192</strain>
    </source>
</reference>
<evidence type="ECO:0000313" key="3">
    <source>
        <dbReference type="Proteomes" id="UP000325122"/>
    </source>
</evidence>